<evidence type="ECO:0000313" key="4">
    <source>
        <dbReference type="Proteomes" id="UP000470384"/>
    </source>
</evidence>
<feature type="transmembrane region" description="Helical" evidence="1">
    <location>
        <begin position="12"/>
        <end position="36"/>
    </location>
</feature>
<evidence type="ECO:0000259" key="2">
    <source>
        <dbReference type="Pfam" id="PF13472"/>
    </source>
</evidence>
<dbReference type="AlphaFoldDB" id="A0A845Q782"/>
<dbReference type="RefSeq" id="WP_160586337.1">
    <property type="nucleotide sequence ID" value="NZ_BMHN01000001.1"/>
</dbReference>
<keyword evidence="4" id="KW-1185">Reference proteome</keyword>
<keyword evidence="1" id="KW-0812">Transmembrane</keyword>
<dbReference type="GO" id="GO:0016788">
    <property type="term" value="F:hydrolase activity, acting on ester bonds"/>
    <property type="evidence" value="ECO:0007669"/>
    <property type="project" value="UniProtKB-ARBA"/>
</dbReference>
<dbReference type="SUPFAM" id="SSF52266">
    <property type="entry name" value="SGNH hydrolase"/>
    <property type="match status" value="1"/>
</dbReference>
<keyword evidence="1" id="KW-1133">Transmembrane helix</keyword>
<evidence type="ECO:0000313" key="3">
    <source>
        <dbReference type="EMBL" id="NBG94187.1"/>
    </source>
</evidence>
<dbReference type="GeneID" id="300656243"/>
<dbReference type="InterPro" id="IPR051532">
    <property type="entry name" value="Ester_Hydrolysis_Enzymes"/>
</dbReference>
<organism evidence="3 4">
    <name type="scientific">Pyruvatibacter mobilis</name>
    <dbReference type="NCBI Taxonomy" id="1712261"/>
    <lineage>
        <taxon>Bacteria</taxon>
        <taxon>Pseudomonadati</taxon>
        <taxon>Pseudomonadota</taxon>
        <taxon>Alphaproteobacteria</taxon>
        <taxon>Hyphomicrobiales</taxon>
        <taxon>Parvibaculaceae</taxon>
        <taxon>Pyruvatibacter</taxon>
    </lineage>
</organism>
<dbReference type="OrthoDB" id="9790057at2"/>
<dbReference type="Proteomes" id="UP000470384">
    <property type="component" value="Unassembled WGS sequence"/>
</dbReference>
<dbReference type="InterPro" id="IPR036514">
    <property type="entry name" value="SGNH_hydro_sf"/>
</dbReference>
<dbReference type="EMBL" id="WXYQ01000001">
    <property type="protein sequence ID" value="NBG94187.1"/>
    <property type="molecule type" value="Genomic_DNA"/>
</dbReference>
<comment type="caution">
    <text evidence="3">The sequence shown here is derived from an EMBL/GenBank/DDBJ whole genome shotgun (WGS) entry which is preliminary data.</text>
</comment>
<sequence length="266" mass="28370">MDDRYGREWRRGAIRAVLLAAVLILAVFGFLVYVLLASGEAEYWAGEIAEFERLDVSNPPEAGQIVFAGGGTIRKWETLARDLAPLPVLNRGFGGAHVSHVAAYAPRIILPYGPRAVVISAGADDLADVGGKPADEVEADVAALISILRPAGLGPDDDPQVYVLSIPPQPMRKARWAAFAQANTQLSAMAAATPGVHFIDISTPMLTADGRIDESLFRWDGLTFNDAGYDLIGQLVRARLARDLETFTRAEPPLPAGPALPVAPAP</sequence>
<protein>
    <recommendedName>
        <fullName evidence="2">SGNH hydrolase-type esterase domain-containing protein</fullName>
    </recommendedName>
</protein>
<dbReference type="PANTHER" id="PTHR30383">
    <property type="entry name" value="THIOESTERASE 1/PROTEASE 1/LYSOPHOSPHOLIPASE L1"/>
    <property type="match status" value="1"/>
</dbReference>
<feature type="domain" description="SGNH hydrolase-type esterase" evidence="2">
    <location>
        <begin position="70"/>
        <end position="231"/>
    </location>
</feature>
<gene>
    <name evidence="3" type="ORF">GTQ45_00410</name>
</gene>
<dbReference type="Gene3D" id="3.40.50.1110">
    <property type="entry name" value="SGNH hydrolase"/>
    <property type="match status" value="1"/>
</dbReference>
<proteinExistence type="predicted"/>
<keyword evidence="1" id="KW-0472">Membrane</keyword>
<reference evidence="3 4" key="1">
    <citation type="journal article" date="2016" name="Int. J. Syst. Evol. Microbiol.">
        <title>Pyruvatibacter mobilis gen. nov., sp. nov., a marine bacterium from the culture broth of Picochlorum sp. 122.</title>
        <authorList>
            <person name="Wang G."/>
            <person name="Tang M."/>
            <person name="Wu H."/>
            <person name="Dai S."/>
            <person name="Li T."/>
            <person name="Chen C."/>
            <person name="He H."/>
            <person name="Fan J."/>
            <person name="Xiang W."/>
            <person name="Li X."/>
        </authorList>
    </citation>
    <scope>NUCLEOTIDE SEQUENCE [LARGE SCALE GENOMIC DNA]</scope>
    <source>
        <strain evidence="3 4">GYP-11</strain>
    </source>
</reference>
<accession>A0A845Q782</accession>
<evidence type="ECO:0000256" key="1">
    <source>
        <dbReference type="SAM" id="Phobius"/>
    </source>
</evidence>
<name>A0A845Q782_9HYPH</name>
<dbReference type="Pfam" id="PF13472">
    <property type="entry name" value="Lipase_GDSL_2"/>
    <property type="match status" value="1"/>
</dbReference>
<dbReference type="InterPro" id="IPR013830">
    <property type="entry name" value="SGNH_hydro"/>
</dbReference>